<dbReference type="EMBL" id="BIFH01000028">
    <property type="protein sequence ID" value="GCD98607.1"/>
    <property type="molecule type" value="Genomic_DNA"/>
</dbReference>
<dbReference type="InterPro" id="IPR000515">
    <property type="entry name" value="MetI-like"/>
</dbReference>
<evidence type="ECO:0000256" key="4">
    <source>
        <dbReference type="ARBA" id="ARBA00023136"/>
    </source>
</evidence>
<feature type="domain" description="ABC transmembrane type-1" evidence="6">
    <location>
        <begin position="100"/>
        <end position="291"/>
    </location>
</feature>
<dbReference type="Proteomes" id="UP000286931">
    <property type="component" value="Unassembled WGS sequence"/>
</dbReference>
<dbReference type="PANTHER" id="PTHR43839:SF1">
    <property type="entry name" value="OPPC IN A BINDING PROTEIN-DEPENDENT TRANSPORT SYSTEM"/>
    <property type="match status" value="1"/>
</dbReference>
<keyword evidence="2 5" id="KW-0812">Transmembrane</keyword>
<evidence type="ECO:0000313" key="7">
    <source>
        <dbReference type="EMBL" id="GCD98607.1"/>
    </source>
</evidence>
<dbReference type="CDD" id="cd06261">
    <property type="entry name" value="TM_PBP2"/>
    <property type="match status" value="1"/>
</dbReference>
<evidence type="ECO:0000256" key="5">
    <source>
        <dbReference type="RuleBase" id="RU363032"/>
    </source>
</evidence>
<dbReference type="PROSITE" id="PS50928">
    <property type="entry name" value="ABC_TM1"/>
    <property type="match status" value="1"/>
</dbReference>
<keyword evidence="4 5" id="KW-0472">Membrane</keyword>
<keyword evidence="8" id="KW-1185">Reference proteome</keyword>
<gene>
    <name evidence="7" type="ORF">EHYA_06318</name>
</gene>
<comment type="subcellular location">
    <subcellularLocation>
        <location evidence="5">Cell membrane</location>
        <topology evidence="5">Multi-pass membrane protein</topology>
    </subcellularLocation>
    <subcellularLocation>
        <location evidence="1">Membrane</location>
        <topology evidence="1">Multi-pass membrane protein</topology>
    </subcellularLocation>
</comment>
<dbReference type="SUPFAM" id="SSF161098">
    <property type="entry name" value="MetI-like"/>
    <property type="match status" value="1"/>
</dbReference>
<dbReference type="InterPro" id="IPR035906">
    <property type="entry name" value="MetI-like_sf"/>
</dbReference>
<dbReference type="PANTHER" id="PTHR43839">
    <property type="entry name" value="OPPC IN A BINDING PROTEIN-DEPENDENT TRANSPORT SYSTEM"/>
    <property type="match status" value="1"/>
</dbReference>
<dbReference type="Pfam" id="PF12911">
    <property type="entry name" value="OppC_N"/>
    <property type="match status" value="1"/>
</dbReference>
<feature type="transmembrane region" description="Helical" evidence="5">
    <location>
        <begin position="217"/>
        <end position="244"/>
    </location>
</feature>
<dbReference type="RefSeq" id="WP_126640488.1">
    <property type="nucleotide sequence ID" value="NZ_BIFH01000028.1"/>
</dbReference>
<dbReference type="InterPro" id="IPR025966">
    <property type="entry name" value="OppC_N"/>
</dbReference>
<comment type="similarity">
    <text evidence="5">Belongs to the binding-protein-dependent transport system permease family.</text>
</comment>
<dbReference type="Pfam" id="PF00528">
    <property type="entry name" value="BPD_transp_1"/>
    <property type="match status" value="1"/>
</dbReference>
<feature type="transmembrane region" description="Helical" evidence="5">
    <location>
        <begin position="264"/>
        <end position="287"/>
    </location>
</feature>
<feature type="transmembrane region" description="Helical" evidence="5">
    <location>
        <begin position="102"/>
        <end position="123"/>
    </location>
</feature>
<reference evidence="7 8" key="1">
    <citation type="submission" date="2018-12" db="EMBL/GenBank/DDBJ databases">
        <title>Draft genome sequence of Embleya hyalina NBRC 13850T.</title>
        <authorList>
            <person name="Komaki H."/>
            <person name="Hosoyama A."/>
            <person name="Kimura A."/>
            <person name="Ichikawa N."/>
            <person name="Tamura T."/>
        </authorList>
    </citation>
    <scope>NUCLEOTIDE SEQUENCE [LARGE SCALE GENOMIC DNA]</scope>
    <source>
        <strain evidence="7 8">NBRC 13850</strain>
    </source>
</reference>
<dbReference type="OrthoDB" id="8906042at2"/>
<sequence>MTTAPALPRRSSATALRWKLRREAWGRTWAKFRANRAGMVGLAVLLVFAVVAVFAPLLADSHALRVSSASGPILAPPSREYPLGTDDNGRSVLTLLIFGARVPLLVGLMATVISMVIGTIVGMASGMSDGWAGTILFRFTEWFIVIPFLPLALVLATLLGGSLLSIIVVIGITGWPATALVIRAQTFSVRERPFMERARVLGAGPWHLMSKHVFPNVLPLVFANTTLTVAGSVLAETTLSFLGFGDPTAVSWGTMLNAAFGTGAVSLGAWWALLPPGICVIAVVLAFTMAGQALEDIVNPRLEEGR</sequence>
<dbReference type="GO" id="GO:0005886">
    <property type="term" value="C:plasma membrane"/>
    <property type="evidence" value="ECO:0007669"/>
    <property type="project" value="UniProtKB-SubCell"/>
</dbReference>
<feature type="transmembrane region" description="Helical" evidence="5">
    <location>
        <begin position="37"/>
        <end position="59"/>
    </location>
</feature>
<protein>
    <submittedName>
        <fullName evidence="7">ABC transporter permease</fullName>
    </submittedName>
</protein>
<dbReference type="AlphaFoldDB" id="A0A401YVH7"/>
<evidence type="ECO:0000256" key="2">
    <source>
        <dbReference type="ARBA" id="ARBA00022692"/>
    </source>
</evidence>
<keyword evidence="3 5" id="KW-1133">Transmembrane helix</keyword>
<feature type="transmembrane region" description="Helical" evidence="5">
    <location>
        <begin position="135"/>
        <end position="156"/>
    </location>
</feature>
<keyword evidence="5" id="KW-0813">Transport</keyword>
<dbReference type="Gene3D" id="1.10.3720.10">
    <property type="entry name" value="MetI-like"/>
    <property type="match status" value="1"/>
</dbReference>
<comment type="caution">
    <text evidence="7">The sequence shown here is derived from an EMBL/GenBank/DDBJ whole genome shotgun (WGS) entry which is preliminary data.</text>
</comment>
<feature type="transmembrane region" description="Helical" evidence="5">
    <location>
        <begin position="162"/>
        <end position="182"/>
    </location>
</feature>
<evidence type="ECO:0000313" key="8">
    <source>
        <dbReference type="Proteomes" id="UP000286931"/>
    </source>
</evidence>
<organism evidence="7 8">
    <name type="scientific">Embleya hyalina</name>
    <dbReference type="NCBI Taxonomy" id="516124"/>
    <lineage>
        <taxon>Bacteria</taxon>
        <taxon>Bacillati</taxon>
        <taxon>Actinomycetota</taxon>
        <taxon>Actinomycetes</taxon>
        <taxon>Kitasatosporales</taxon>
        <taxon>Streptomycetaceae</taxon>
        <taxon>Embleya</taxon>
    </lineage>
</organism>
<evidence type="ECO:0000259" key="6">
    <source>
        <dbReference type="PROSITE" id="PS50928"/>
    </source>
</evidence>
<proteinExistence type="inferred from homology"/>
<accession>A0A401YVH7</accession>
<dbReference type="GO" id="GO:0055085">
    <property type="term" value="P:transmembrane transport"/>
    <property type="evidence" value="ECO:0007669"/>
    <property type="project" value="InterPro"/>
</dbReference>
<evidence type="ECO:0000256" key="1">
    <source>
        <dbReference type="ARBA" id="ARBA00004141"/>
    </source>
</evidence>
<evidence type="ECO:0000256" key="3">
    <source>
        <dbReference type="ARBA" id="ARBA00022989"/>
    </source>
</evidence>
<name>A0A401YVH7_9ACTN</name>